<feature type="region of interest" description="Disordered" evidence="1">
    <location>
        <begin position="246"/>
        <end position="269"/>
    </location>
</feature>
<evidence type="ECO:0000256" key="1">
    <source>
        <dbReference type="SAM" id="MobiDB-lite"/>
    </source>
</evidence>
<feature type="chain" id="PRO_5017948534" evidence="2">
    <location>
        <begin position="26"/>
        <end position="345"/>
    </location>
</feature>
<feature type="signal peptide" evidence="2">
    <location>
        <begin position="1"/>
        <end position="25"/>
    </location>
</feature>
<organism evidence="3 4">
    <name type="scientific">Brachionus plicatilis</name>
    <name type="common">Marine rotifer</name>
    <name type="synonym">Brachionus muelleri</name>
    <dbReference type="NCBI Taxonomy" id="10195"/>
    <lineage>
        <taxon>Eukaryota</taxon>
        <taxon>Metazoa</taxon>
        <taxon>Spiralia</taxon>
        <taxon>Gnathifera</taxon>
        <taxon>Rotifera</taxon>
        <taxon>Eurotatoria</taxon>
        <taxon>Monogononta</taxon>
        <taxon>Pseudotrocha</taxon>
        <taxon>Ploima</taxon>
        <taxon>Brachionidae</taxon>
        <taxon>Brachionus</taxon>
    </lineage>
</organism>
<proteinExistence type="predicted"/>
<evidence type="ECO:0000313" key="4">
    <source>
        <dbReference type="Proteomes" id="UP000276133"/>
    </source>
</evidence>
<accession>A0A3M7SNJ2</accession>
<dbReference type="AlphaFoldDB" id="A0A3M7SNJ2"/>
<evidence type="ECO:0000256" key="2">
    <source>
        <dbReference type="SAM" id="SignalP"/>
    </source>
</evidence>
<name>A0A3M7SNJ2_BRAPC</name>
<feature type="compositionally biased region" description="Polar residues" evidence="1">
    <location>
        <begin position="178"/>
        <end position="202"/>
    </location>
</feature>
<dbReference type="Proteomes" id="UP000276133">
    <property type="component" value="Unassembled WGS sequence"/>
</dbReference>
<protein>
    <submittedName>
        <fullName evidence="3">Uncharacterized protein</fullName>
    </submittedName>
</protein>
<keyword evidence="4" id="KW-1185">Reference proteome</keyword>
<sequence length="345" mass="38277">MNHNTKKQNFLITFYLLITSTIVSAQDQIAFADQPQDNQNVDIGELLSLVERPDDIEPFLSNFYQTQPHHEITDQNFDSLNSPLNENENEPIPMEFLNSDYQLDSSITENDLLNALLGDLTQNLDNPAPENEVSDPASQEVYPGEQVPFVPIEQRPEPIFFKFAEPLTNVENLAPNLSSHKPTMPPSNHSVRSTKFGNLEKNTTNTTAGVQTTKFYANSTSSKNDHSASADKQIVNSTAATSNSTLLPANLSTTGYPRNTTTNLSTPKNAKSHSFILNDLKKNKKLNLNANDNLKGYFNIQSFDEIYDIDSLPGQKPSLIGKGGHVVEKRVHMDPMAKGLSTKGR</sequence>
<gene>
    <name evidence="3" type="ORF">BpHYR1_036640</name>
</gene>
<evidence type="ECO:0000313" key="3">
    <source>
        <dbReference type="EMBL" id="RNA37190.1"/>
    </source>
</evidence>
<reference evidence="3 4" key="1">
    <citation type="journal article" date="2018" name="Sci. Rep.">
        <title>Genomic signatures of local adaptation to the degree of environmental predictability in rotifers.</title>
        <authorList>
            <person name="Franch-Gras L."/>
            <person name="Hahn C."/>
            <person name="Garcia-Roger E.M."/>
            <person name="Carmona M.J."/>
            <person name="Serra M."/>
            <person name="Gomez A."/>
        </authorList>
    </citation>
    <scope>NUCLEOTIDE SEQUENCE [LARGE SCALE GENOMIC DNA]</scope>
    <source>
        <strain evidence="3">HYR1</strain>
    </source>
</reference>
<comment type="caution">
    <text evidence="3">The sequence shown here is derived from an EMBL/GenBank/DDBJ whole genome shotgun (WGS) entry which is preliminary data.</text>
</comment>
<dbReference type="EMBL" id="REGN01001075">
    <property type="protein sequence ID" value="RNA37190.1"/>
    <property type="molecule type" value="Genomic_DNA"/>
</dbReference>
<keyword evidence="2" id="KW-0732">Signal</keyword>
<feature type="region of interest" description="Disordered" evidence="1">
    <location>
        <begin position="178"/>
        <end position="206"/>
    </location>
</feature>